<accession>A0A5J5CA29</accession>
<evidence type="ECO:0000313" key="2">
    <source>
        <dbReference type="Proteomes" id="UP000327493"/>
    </source>
</evidence>
<organism evidence="1 2">
    <name type="scientific">Etheostoma spectabile</name>
    <name type="common">orangethroat darter</name>
    <dbReference type="NCBI Taxonomy" id="54343"/>
    <lineage>
        <taxon>Eukaryota</taxon>
        <taxon>Metazoa</taxon>
        <taxon>Chordata</taxon>
        <taxon>Craniata</taxon>
        <taxon>Vertebrata</taxon>
        <taxon>Euteleostomi</taxon>
        <taxon>Actinopterygii</taxon>
        <taxon>Neopterygii</taxon>
        <taxon>Teleostei</taxon>
        <taxon>Neoteleostei</taxon>
        <taxon>Acanthomorphata</taxon>
        <taxon>Eupercaria</taxon>
        <taxon>Perciformes</taxon>
        <taxon>Percoidei</taxon>
        <taxon>Percidae</taxon>
        <taxon>Etheostomatinae</taxon>
        <taxon>Etheostoma</taxon>
    </lineage>
</organism>
<dbReference type="EMBL" id="VOFY01001194">
    <property type="protein sequence ID" value="KAA8578063.1"/>
    <property type="molecule type" value="Genomic_DNA"/>
</dbReference>
<reference evidence="1 2" key="1">
    <citation type="submission" date="2019-08" db="EMBL/GenBank/DDBJ databases">
        <title>A chromosome-level genome assembly, high-density linkage maps, and genome scans reveal the genomic architecture of hybrid incompatibilities underlying speciation via character displacement in darters (Percidae: Etheostominae).</title>
        <authorList>
            <person name="Moran R.L."/>
            <person name="Catchen J.M."/>
            <person name="Fuller R.C."/>
        </authorList>
    </citation>
    <scope>NUCLEOTIDE SEQUENCE [LARGE SCALE GENOMIC DNA]</scope>
    <source>
        <strain evidence="1">EspeVRDwgs_2016</strain>
        <tissue evidence="1">Muscle</tissue>
    </source>
</reference>
<gene>
    <name evidence="1" type="ORF">FQN60_001076</name>
</gene>
<dbReference type="AlphaFoldDB" id="A0A5J5CA29"/>
<sequence>MENYTSLVTSVRPQLVRRPVPMEVCSTTWRRFGVSAPASRDTLAPALWIFPSPSSFAPCSTPI</sequence>
<proteinExistence type="predicted"/>
<protein>
    <submittedName>
        <fullName evidence="1">Uncharacterized protein</fullName>
    </submittedName>
</protein>
<name>A0A5J5CA29_9PERO</name>
<comment type="caution">
    <text evidence="1">The sequence shown here is derived from an EMBL/GenBank/DDBJ whole genome shotgun (WGS) entry which is preliminary data.</text>
</comment>
<evidence type="ECO:0000313" key="1">
    <source>
        <dbReference type="EMBL" id="KAA8578063.1"/>
    </source>
</evidence>
<dbReference type="Proteomes" id="UP000327493">
    <property type="component" value="Unassembled WGS sequence"/>
</dbReference>
<keyword evidence="2" id="KW-1185">Reference proteome</keyword>